<feature type="transmembrane region" description="Helical" evidence="5">
    <location>
        <begin position="102"/>
        <end position="128"/>
    </location>
</feature>
<comment type="caution">
    <text evidence="6">The sequence shown here is derived from an EMBL/GenBank/DDBJ whole genome shotgun (WGS) entry which is preliminary data.</text>
</comment>
<proteinExistence type="predicted"/>
<dbReference type="InterPro" id="IPR047680">
    <property type="entry name" value="MarP-like"/>
</dbReference>
<gene>
    <name evidence="6" type="ORF">EDD42_3050</name>
</gene>
<keyword evidence="4 5" id="KW-0472">Membrane</keyword>
<reference evidence="6 7" key="1">
    <citation type="submission" date="2018-11" db="EMBL/GenBank/DDBJ databases">
        <title>Sequencing the genomes of 1000 actinobacteria strains.</title>
        <authorList>
            <person name="Klenk H.-P."/>
        </authorList>
    </citation>
    <scope>NUCLEOTIDE SEQUENCE [LARGE SCALE GENOMIC DNA]</scope>
    <source>
        <strain evidence="6 7">DSM 14012</strain>
    </source>
</reference>
<dbReference type="Pfam" id="PF02674">
    <property type="entry name" value="Colicin_V"/>
    <property type="match status" value="1"/>
</dbReference>
<evidence type="ECO:0000256" key="3">
    <source>
        <dbReference type="ARBA" id="ARBA00022989"/>
    </source>
</evidence>
<dbReference type="GO" id="GO:0009403">
    <property type="term" value="P:toxin biosynthetic process"/>
    <property type="evidence" value="ECO:0007669"/>
    <property type="project" value="InterPro"/>
</dbReference>
<evidence type="ECO:0000313" key="6">
    <source>
        <dbReference type="EMBL" id="ROR82948.1"/>
    </source>
</evidence>
<protein>
    <submittedName>
        <fullName evidence="6">Colicin V production protein</fullName>
    </submittedName>
</protein>
<accession>A0A3N2C600</accession>
<dbReference type="GO" id="GO:0006508">
    <property type="term" value="P:proteolysis"/>
    <property type="evidence" value="ECO:0007669"/>
    <property type="project" value="InterPro"/>
</dbReference>
<dbReference type="PANTHER" id="PTHR43019">
    <property type="entry name" value="SERINE ENDOPROTEASE DEGS"/>
    <property type="match status" value="1"/>
</dbReference>
<dbReference type="Pfam" id="PF13365">
    <property type="entry name" value="Trypsin_2"/>
    <property type="match status" value="1"/>
</dbReference>
<dbReference type="RefSeq" id="WP_085513994.1">
    <property type="nucleotide sequence ID" value="NZ_FXAP01000006.1"/>
</dbReference>
<dbReference type="GO" id="GO:0016020">
    <property type="term" value="C:membrane"/>
    <property type="evidence" value="ECO:0007669"/>
    <property type="project" value="UniProtKB-SubCell"/>
</dbReference>
<dbReference type="InterPro" id="IPR003825">
    <property type="entry name" value="Colicin-V_CvpA"/>
</dbReference>
<comment type="subcellular location">
    <subcellularLocation>
        <location evidence="1">Membrane</location>
        <topology evidence="1">Multi-pass membrane protein</topology>
    </subcellularLocation>
</comment>
<evidence type="ECO:0000256" key="5">
    <source>
        <dbReference type="SAM" id="Phobius"/>
    </source>
</evidence>
<evidence type="ECO:0000256" key="2">
    <source>
        <dbReference type="ARBA" id="ARBA00022692"/>
    </source>
</evidence>
<dbReference type="InterPro" id="IPR009003">
    <property type="entry name" value="Peptidase_S1_PA"/>
</dbReference>
<keyword evidence="2 5" id="KW-0812">Transmembrane</keyword>
<evidence type="ECO:0000256" key="4">
    <source>
        <dbReference type="ARBA" id="ARBA00023136"/>
    </source>
</evidence>
<dbReference type="Gene3D" id="2.40.10.10">
    <property type="entry name" value="Trypsin-like serine proteases"/>
    <property type="match status" value="2"/>
</dbReference>
<evidence type="ECO:0000256" key="1">
    <source>
        <dbReference type="ARBA" id="ARBA00004141"/>
    </source>
</evidence>
<evidence type="ECO:0000313" key="7">
    <source>
        <dbReference type="Proteomes" id="UP000266915"/>
    </source>
</evidence>
<feature type="transmembrane region" description="Helical" evidence="5">
    <location>
        <begin position="35"/>
        <end position="56"/>
    </location>
</feature>
<feature type="transmembrane region" description="Helical" evidence="5">
    <location>
        <begin position="62"/>
        <end position="90"/>
    </location>
</feature>
<dbReference type="SUPFAM" id="SSF50494">
    <property type="entry name" value="Trypsin-like serine proteases"/>
    <property type="match status" value="1"/>
</dbReference>
<name>A0A3N2C600_9MICO</name>
<dbReference type="InterPro" id="IPR001940">
    <property type="entry name" value="Peptidase_S1C"/>
</dbReference>
<keyword evidence="7" id="KW-1185">Reference proteome</keyword>
<keyword evidence="3 5" id="KW-1133">Transmembrane helix</keyword>
<dbReference type="InterPro" id="IPR043504">
    <property type="entry name" value="Peptidase_S1_PA_chymotrypsin"/>
</dbReference>
<dbReference type="GO" id="GO:0004252">
    <property type="term" value="F:serine-type endopeptidase activity"/>
    <property type="evidence" value="ECO:0007669"/>
    <property type="project" value="InterPro"/>
</dbReference>
<dbReference type="AlphaFoldDB" id="A0A3N2C600"/>
<organism evidence="6 7">
    <name type="scientific">Plantibacter flavus</name>
    <dbReference type="NCBI Taxonomy" id="150123"/>
    <lineage>
        <taxon>Bacteria</taxon>
        <taxon>Bacillati</taxon>
        <taxon>Actinomycetota</taxon>
        <taxon>Actinomycetes</taxon>
        <taxon>Micrococcales</taxon>
        <taxon>Microbacteriaceae</taxon>
        <taxon>Plantibacter</taxon>
    </lineage>
</organism>
<dbReference type="PRINTS" id="PR00834">
    <property type="entry name" value="PROTEASES2C"/>
</dbReference>
<dbReference type="EMBL" id="RKHL01000001">
    <property type="protein sequence ID" value="ROR82948.1"/>
    <property type="molecule type" value="Genomic_DNA"/>
</dbReference>
<dbReference type="NCBIfam" id="NF033740">
    <property type="entry name" value="MarP_fam_protase"/>
    <property type="match status" value="1"/>
</dbReference>
<sequence length="395" mass="39197">MQPGVILDIILVVVLIGFLIRGWRAGLLGSLGGLVGLAAGGVGAFFAIPLVASWVPDAAWRGWAAVAAAVVVLAVGYTIGAFIGGAIGSVVRKTPLRGLERLLGAALNLVVTALVLVTAALGVGSLGIPLLAQAVGSSAVIGTIDRVTPVQVKSTLAQLRSTVVDGGAQRVIEAFGGTADVPAAPQLDTSTPALQTASASVVRISGTAESCSRSLTGSGFVFADDLVMTNAHVLAGVTNPVVEVPGAMPREGRIVYFDPVDDLAVIRVDDLGARSLPLAPNPAPGSNAVVAGYPFGGPYTAGGAQVIVVGPSLVADISGNNPTSRQVVTLSGTVQPGNSGGPLLTESGEVAGVIFARDANSAPVGYALAMDEVLPVVALAGSLQSAVPSGACLAD</sequence>
<dbReference type="PANTHER" id="PTHR43019:SF23">
    <property type="entry name" value="PROTEASE DO-LIKE 5, CHLOROPLASTIC"/>
    <property type="match status" value="1"/>
</dbReference>
<feature type="transmembrane region" description="Helical" evidence="5">
    <location>
        <begin position="6"/>
        <end position="23"/>
    </location>
</feature>
<dbReference type="Proteomes" id="UP000266915">
    <property type="component" value="Unassembled WGS sequence"/>
</dbReference>